<dbReference type="AlphaFoldDB" id="A0A7J6GK52"/>
<evidence type="ECO:0000313" key="7">
    <source>
        <dbReference type="Proteomes" id="UP000583929"/>
    </source>
</evidence>
<evidence type="ECO:0000313" key="6">
    <source>
        <dbReference type="Proteomes" id="UP000525078"/>
    </source>
</evidence>
<sequence length="296" mass="32651">MMLYNMTLSPISSGPKMSGPTTLGLNFFPRFSSKPITVSPSLALFPTSKSNLSTSFLLSKGLSQCRRKLTYLGPNTMFELMKASAFRNGNGEEGVKTIEQEALVGGSSGLLSNGLESTLNRLSKWIVSGIFAAVLLGRHDAEAVWFAMGSIINALLSVALKRILNQERPASAVKSDPGMPSSHAQSIFFNFMFANFSIVEWLGVNDITLAISGFILIFGSYLTWLRVSQRLHTLSQVVVGAIIGSIFSVFWYWSWNAFLLQAFESSLWVQIIVLLVAAGSCLGFVFYVFQYWFRDE</sequence>
<evidence type="ECO:0000256" key="1">
    <source>
        <dbReference type="ARBA" id="ARBA00022801"/>
    </source>
</evidence>
<dbReference type="GO" id="GO:0006487">
    <property type="term" value="P:protein N-linked glycosylation"/>
    <property type="evidence" value="ECO:0007669"/>
    <property type="project" value="TreeGrafter"/>
</dbReference>
<feature type="transmembrane region" description="Helical" evidence="2">
    <location>
        <begin position="207"/>
        <end position="225"/>
    </location>
</feature>
<gene>
    <name evidence="4" type="ORF">F8388_009335</name>
    <name evidence="5" type="ORF">G4B88_002034</name>
</gene>
<dbReference type="GO" id="GO:0005789">
    <property type="term" value="C:endoplasmic reticulum membrane"/>
    <property type="evidence" value="ECO:0007669"/>
    <property type="project" value="TreeGrafter"/>
</dbReference>
<proteinExistence type="predicted"/>
<dbReference type="InterPro" id="IPR036938">
    <property type="entry name" value="PAP2/HPO_sf"/>
</dbReference>
<dbReference type="GO" id="GO:0008610">
    <property type="term" value="P:lipid biosynthetic process"/>
    <property type="evidence" value="ECO:0007669"/>
    <property type="project" value="TreeGrafter"/>
</dbReference>
<evidence type="ECO:0000256" key="2">
    <source>
        <dbReference type="SAM" id="Phobius"/>
    </source>
</evidence>
<feature type="transmembrane region" description="Helical" evidence="2">
    <location>
        <begin position="267"/>
        <end position="289"/>
    </location>
</feature>
<feature type="transmembrane region" description="Helical" evidence="2">
    <location>
        <begin position="237"/>
        <end position="255"/>
    </location>
</feature>
<dbReference type="OrthoDB" id="302705at2759"/>
<dbReference type="Gene3D" id="1.20.144.10">
    <property type="entry name" value="Phosphatidic acid phosphatase type 2/haloperoxidase"/>
    <property type="match status" value="1"/>
</dbReference>
<keyword evidence="2" id="KW-0812">Transmembrane</keyword>
<dbReference type="Proteomes" id="UP000525078">
    <property type="component" value="Unassembled WGS sequence"/>
</dbReference>
<dbReference type="Pfam" id="PF01569">
    <property type="entry name" value="PAP2"/>
    <property type="match status" value="1"/>
</dbReference>
<dbReference type="PANTHER" id="PTHR11247:SF40">
    <property type="entry name" value="LIPID PHOSPHATE PHOSPHATASE EPSILON 1, CHLOROPLASTIC"/>
    <property type="match status" value="1"/>
</dbReference>
<evidence type="ECO:0000259" key="3">
    <source>
        <dbReference type="Pfam" id="PF01569"/>
    </source>
</evidence>
<organism evidence="4 6">
    <name type="scientific">Cannabis sativa</name>
    <name type="common">Hemp</name>
    <name type="synonym">Marijuana</name>
    <dbReference type="NCBI Taxonomy" id="3483"/>
    <lineage>
        <taxon>Eukaryota</taxon>
        <taxon>Viridiplantae</taxon>
        <taxon>Streptophyta</taxon>
        <taxon>Embryophyta</taxon>
        <taxon>Tracheophyta</taxon>
        <taxon>Spermatophyta</taxon>
        <taxon>Magnoliopsida</taxon>
        <taxon>eudicotyledons</taxon>
        <taxon>Gunneridae</taxon>
        <taxon>Pentapetalae</taxon>
        <taxon>rosids</taxon>
        <taxon>fabids</taxon>
        <taxon>Rosales</taxon>
        <taxon>Cannabaceae</taxon>
        <taxon>Cannabis</taxon>
    </lineage>
</organism>
<evidence type="ECO:0000313" key="5">
    <source>
        <dbReference type="EMBL" id="KAF4393300.1"/>
    </source>
</evidence>
<comment type="caution">
    <text evidence="4">The sequence shown here is derived from an EMBL/GenBank/DDBJ whole genome shotgun (WGS) entry which is preliminary data.</text>
</comment>
<dbReference type="GO" id="GO:0047874">
    <property type="term" value="F:dolichyldiphosphatase activity"/>
    <property type="evidence" value="ECO:0007669"/>
    <property type="project" value="TreeGrafter"/>
</dbReference>
<name>A0A7J6GK52_CANSA</name>
<dbReference type="SUPFAM" id="SSF48317">
    <property type="entry name" value="Acid phosphatase/Vanadium-dependent haloperoxidase"/>
    <property type="match status" value="1"/>
</dbReference>
<keyword evidence="7" id="KW-1185">Reference proteome</keyword>
<keyword evidence="2" id="KW-1133">Transmembrane helix</keyword>
<reference evidence="6 7" key="1">
    <citation type="journal article" date="2020" name="bioRxiv">
        <title>Sequence and annotation of 42 cannabis genomes reveals extensive copy number variation in cannabinoid synthesis and pathogen resistance genes.</title>
        <authorList>
            <person name="Mckernan K.J."/>
            <person name="Helbert Y."/>
            <person name="Kane L.T."/>
            <person name="Ebling H."/>
            <person name="Zhang L."/>
            <person name="Liu B."/>
            <person name="Eaton Z."/>
            <person name="Mclaughlin S."/>
            <person name="Kingan S."/>
            <person name="Baybayan P."/>
            <person name="Concepcion G."/>
            <person name="Jordan M."/>
            <person name="Riva A."/>
            <person name="Barbazuk W."/>
            <person name="Harkins T."/>
        </authorList>
    </citation>
    <scope>NUCLEOTIDE SEQUENCE [LARGE SCALE GENOMIC DNA]</scope>
    <source>
        <strain evidence="6 7">cv. Jamaican Lion 4</strain>
        <strain evidence="5">Father</strain>
        <strain evidence="4">Mother</strain>
        <tissue evidence="4">Leaf</tissue>
    </source>
</reference>
<dbReference type="EMBL" id="JAATIQ010000049">
    <property type="protein sequence ID" value="KAF4393300.1"/>
    <property type="molecule type" value="Genomic_DNA"/>
</dbReference>
<accession>A0A7J6GK52</accession>
<dbReference type="Proteomes" id="UP000583929">
    <property type="component" value="Unassembled WGS sequence"/>
</dbReference>
<keyword evidence="1" id="KW-0378">Hydrolase</keyword>
<dbReference type="InterPro" id="IPR000326">
    <property type="entry name" value="PAP2/HPO"/>
</dbReference>
<evidence type="ECO:0000313" key="4">
    <source>
        <dbReference type="EMBL" id="KAF4383304.1"/>
    </source>
</evidence>
<keyword evidence="2" id="KW-0472">Membrane</keyword>
<dbReference type="EMBL" id="JAATIP010000053">
    <property type="protein sequence ID" value="KAF4383304.1"/>
    <property type="molecule type" value="Genomic_DNA"/>
</dbReference>
<protein>
    <recommendedName>
        <fullName evidence="3">Phosphatidic acid phosphatase type 2/haloperoxidase domain-containing protein</fullName>
    </recommendedName>
</protein>
<dbReference type="PANTHER" id="PTHR11247">
    <property type="entry name" value="PALMITOYL-PROTEIN THIOESTERASE/DOLICHYLDIPHOSPHATASE 1"/>
    <property type="match status" value="1"/>
</dbReference>
<feature type="domain" description="Phosphatidic acid phosphatase type 2/haloperoxidase" evidence="3">
    <location>
        <begin position="145"/>
        <end position="256"/>
    </location>
</feature>